<protein>
    <submittedName>
        <fullName evidence="2">Uncharacterized protein</fullName>
    </submittedName>
</protein>
<feature type="compositionally biased region" description="Polar residues" evidence="1">
    <location>
        <begin position="1"/>
        <end position="19"/>
    </location>
</feature>
<proteinExistence type="predicted"/>
<evidence type="ECO:0000313" key="2">
    <source>
        <dbReference type="EMBL" id="MPL70240.1"/>
    </source>
</evidence>
<comment type="caution">
    <text evidence="2">The sequence shown here is derived from an EMBL/GenBank/DDBJ whole genome shotgun (WGS) entry which is preliminary data.</text>
</comment>
<dbReference type="EMBL" id="VSSQ01000052">
    <property type="protein sequence ID" value="MPL70240.1"/>
    <property type="molecule type" value="Genomic_DNA"/>
</dbReference>
<feature type="region of interest" description="Disordered" evidence="1">
    <location>
        <begin position="1"/>
        <end position="20"/>
    </location>
</feature>
<reference evidence="2" key="1">
    <citation type="submission" date="2019-08" db="EMBL/GenBank/DDBJ databases">
        <authorList>
            <person name="Kucharzyk K."/>
            <person name="Murdoch R.W."/>
            <person name="Higgins S."/>
            <person name="Loffler F."/>
        </authorList>
    </citation>
    <scope>NUCLEOTIDE SEQUENCE</scope>
</reference>
<accession>A0A644TTN1</accession>
<name>A0A644TTN1_9ZZZZ</name>
<evidence type="ECO:0000256" key="1">
    <source>
        <dbReference type="SAM" id="MobiDB-lite"/>
    </source>
</evidence>
<dbReference type="AlphaFoldDB" id="A0A644TTN1"/>
<gene>
    <name evidence="2" type="ORF">SDC9_15995</name>
</gene>
<organism evidence="2">
    <name type="scientific">bioreactor metagenome</name>
    <dbReference type="NCBI Taxonomy" id="1076179"/>
    <lineage>
        <taxon>unclassified sequences</taxon>
        <taxon>metagenomes</taxon>
        <taxon>ecological metagenomes</taxon>
    </lineage>
</organism>
<sequence length="76" mass="8667">MSNEMITVQTGSDSATCENNDAKMMNSETRNTLSSLKEEMHAMLQLPPEDLAKIDHIEWVLDWKPVLTSRLYPKNS</sequence>